<sequence length="761" mass="80837">MGSITAAVKRLSAPSVAIEITRPHDPANLAYGGPEPIILKAVPANFSHTKKRTGITYDPAFREMHCEWDMGMPGATFDVPERLLPAHRDANRARDQHVCRIYDPGTHTVLVAVTDYWGRTAYASITFTVNPYPAGYIPLIVSTSGTWTGAPAHNVDHRFASFDAAMNYAMTSGSNHRILCRAGEAFESEGFRLQSEAANQNAWNMGRFTVGTYGGSARAIINVAPSAVAFMRVVGEAGKGVEYTFLENLDVRSTWDSTIESTAAGNVASLPAAFSIWVTGWLAVRNCLADGVGNGYDTYSASDSRPSYLVAQNCSARNFQNFGYYASAGNRSHFLIIGCEGIHSADALMNGVGKSLGERGMRNDHTALRSQRNALMIVESFSGHGKGQWSGNGAVLPPSPQPVLRIHQNDTISRILVSRSYIEGSVAWGNAIGGAPSTQRALNGRMSESIIVPASRKGGVFGNDSNGGVALENCLVIRPDIASDAPWLPGSSIGMKGVPDLDRDSLESAVAILHCTVVNLVSDAHYSGAYVPIGGADGGVYFKRATFANNVVHTPNRADGLTSDGPFDLEALWAPVDRGYKIGVARGTWPAGLPAAVAPGGTVTIPYADLNQPAGWQAASYARAMFTADPSRHRDHWIRFGGSDAASEEAASTGAIYTAVSSQIAVSFGASAITITNTSGATWPAGTSLDFGFDHRTVPMTSLPKYNPVNGLPGGMVQLYRPAPGSGAYQDADQWPRLPRDLLGRLRGPNPSRGCLEPLAV</sequence>
<reference evidence="1" key="1">
    <citation type="submission" date="2017-06" db="EMBL/GenBank/DDBJ databases">
        <authorList>
            <person name="Kim H.J."/>
            <person name="Triplett B.A."/>
        </authorList>
    </citation>
    <scope>NUCLEOTIDE SEQUENCE [LARGE SCALE GENOMIC DNA]</scope>
    <source>
        <strain evidence="1">DSM 26170</strain>
    </source>
</reference>
<dbReference type="Proteomes" id="UP000292859">
    <property type="component" value="Unassembled WGS sequence"/>
</dbReference>
<evidence type="ECO:0000313" key="1">
    <source>
        <dbReference type="EMBL" id="SNR22780.1"/>
    </source>
</evidence>
<keyword evidence="4" id="KW-1185">Reference proteome</keyword>
<dbReference type="RefSeq" id="WP_089386180.1">
    <property type="nucleotide sequence ID" value="NZ_FZNM01000001.1"/>
</dbReference>
<dbReference type="EMBL" id="SIRL01000001">
    <property type="protein sequence ID" value="TBN53152.1"/>
    <property type="molecule type" value="Genomic_DNA"/>
</dbReference>
<dbReference type="AlphaFoldDB" id="A0A238UL52"/>
<accession>A0A238UL52</accession>
<reference evidence="2 4" key="3">
    <citation type="submission" date="2019-02" db="EMBL/GenBank/DDBJ databases">
        <authorList>
            <person name="Zhang G."/>
        </authorList>
    </citation>
    <scope>NUCLEOTIDE SEQUENCE [LARGE SCALE GENOMIC DNA]</scope>
    <source>
        <strain evidence="2 4">CMB17</strain>
    </source>
</reference>
<dbReference type="Proteomes" id="UP000198409">
    <property type="component" value="Unassembled WGS sequence"/>
</dbReference>
<dbReference type="InterPro" id="IPR011050">
    <property type="entry name" value="Pectin_lyase_fold/virulence"/>
</dbReference>
<evidence type="ECO:0000313" key="4">
    <source>
        <dbReference type="Proteomes" id="UP000292859"/>
    </source>
</evidence>
<organism evidence="1 3">
    <name type="scientific">Paracoccus sediminis</name>
    <dbReference type="NCBI Taxonomy" id="1214787"/>
    <lineage>
        <taxon>Bacteria</taxon>
        <taxon>Pseudomonadati</taxon>
        <taxon>Pseudomonadota</taxon>
        <taxon>Alphaproteobacteria</taxon>
        <taxon>Rhodobacterales</taxon>
        <taxon>Paracoccaceae</taxon>
        <taxon>Paracoccus</taxon>
    </lineage>
</organism>
<evidence type="ECO:0000313" key="3">
    <source>
        <dbReference type="Proteomes" id="UP000198409"/>
    </source>
</evidence>
<dbReference type="OrthoDB" id="7860956at2"/>
<name>A0A238UL52_9RHOB</name>
<gene>
    <name evidence="2" type="ORF">EYF88_02865</name>
    <name evidence="1" type="ORF">SAMN06265378_10151</name>
</gene>
<proteinExistence type="predicted"/>
<dbReference type="SUPFAM" id="SSF51126">
    <property type="entry name" value="Pectin lyase-like"/>
    <property type="match status" value="1"/>
</dbReference>
<protein>
    <submittedName>
        <fullName evidence="1">Uncharacterized protein</fullName>
    </submittedName>
</protein>
<reference evidence="3" key="2">
    <citation type="submission" date="2017-06" db="EMBL/GenBank/DDBJ databases">
        <authorList>
            <person name="Varghese N."/>
            <person name="Submissions S."/>
        </authorList>
    </citation>
    <scope>NUCLEOTIDE SEQUENCE [LARGE SCALE GENOMIC DNA]</scope>
    <source>
        <strain evidence="3">DSM 26170</strain>
    </source>
</reference>
<dbReference type="EMBL" id="FZNM01000001">
    <property type="protein sequence ID" value="SNR22780.1"/>
    <property type="molecule type" value="Genomic_DNA"/>
</dbReference>
<evidence type="ECO:0000313" key="2">
    <source>
        <dbReference type="EMBL" id="TBN53152.1"/>
    </source>
</evidence>